<feature type="transmembrane region" description="Helical" evidence="12">
    <location>
        <begin position="391"/>
        <end position="409"/>
    </location>
</feature>
<name>A0A1M6A450_9BACE</name>
<comment type="subcellular location">
    <subcellularLocation>
        <location evidence="1">Cell membrane</location>
        <topology evidence="1">Multi-pass membrane protein</topology>
    </subcellularLocation>
</comment>
<dbReference type="PANTHER" id="PTHR42985">
    <property type="entry name" value="SODIUM-COUPLED MONOCARBOXYLATE TRANSPORTER"/>
    <property type="match status" value="1"/>
</dbReference>
<dbReference type="GeneID" id="92710289"/>
<evidence type="ECO:0000256" key="11">
    <source>
        <dbReference type="RuleBase" id="RU362091"/>
    </source>
</evidence>
<evidence type="ECO:0000313" key="13">
    <source>
        <dbReference type="EMBL" id="SHI31304.1"/>
    </source>
</evidence>
<dbReference type="EMBL" id="FQZN01000001">
    <property type="protein sequence ID" value="SHI31304.1"/>
    <property type="molecule type" value="Genomic_DNA"/>
</dbReference>
<feature type="transmembrane region" description="Helical" evidence="12">
    <location>
        <begin position="150"/>
        <end position="172"/>
    </location>
</feature>
<evidence type="ECO:0000256" key="8">
    <source>
        <dbReference type="ARBA" id="ARBA00023065"/>
    </source>
</evidence>
<dbReference type="Pfam" id="PF00474">
    <property type="entry name" value="SSF"/>
    <property type="match status" value="1"/>
</dbReference>
<dbReference type="Proteomes" id="UP000184192">
    <property type="component" value="Unassembled WGS sequence"/>
</dbReference>
<evidence type="ECO:0000256" key="5">
    <source>
        <dbReference type="ARBA" id="ARBA00022692"/>
    </source>
</evidence>
<keyword evidence="7" id="KW-0915">Sodium</keyword>
<proteinExistence type="inferred from homology"/>
<sequence length="512" mass="55466">MQLLDWIIVILFLGALTTIGFLFSRKNKNVEDYFLGGRSMPTWLVAFAAVGTSISAGTFVGAPQIAFDGNFTYIMLSVGAIVGGLMAAYIILPALYKANTITIYGYLGNRFGDGAKTATSVMFLLGQLLTSGSRLFIAAIAVSVMLYNDILFPNLIASIVILGIISTIYTMAGGIKGLIYIDTIQILLVIGTGMIAIYLLFSAIPLSLGEIVNVLENTESGNKLQVIDTSFSLTEPYNLIGALFACAIFKFAQYSTDQEFVQRQLTCKSVKKAASSLVYSQVISLPVVVIFMIIGSLLYVFYSRPELLGAAAPSDLLNDSRQVFPQYMFNHMPTGILGLMVVGLLAAALSSFNSAINSMTSSLFSDLYLPWRQKRDKGTVKIKSELKESRFLVIIMGIVLTAFAIIAALMQEAGDQSLVDFALGIMSFSYAGMLGIFLCAVLTRRGNVYSVVAALITGCLVVLLLQPGILSWWSTFCFGVTLKLAWPWWVVVGGSISFLVCCIGKKKELVTK</sequence>
<protein>
    <submittedName>
        <fullName evidence="13">Transporter, SSS family</fullName>
    </submittedName>
</protein>
<comment type="similarity">
    <text evidence="2 11">Belongs to the sodium:solute symporter (SSF) (TC 2.A.21) family.</text>
</comment>
<evidence type="ECO:0000256" key="7">
    <source>
        <dbReference type="ARBA" id="ARBA00023053"/>
    </source>
</evidence>
<dbReference type="InterPro" id="IPR038377">
    <property type="entry name" value="Na/Glc_symporter_sf"/>
</dbReference>
<keyword evidence="4" id="KW-1003">Cell membrane</keyword>
<evidence type="ECO:0000256" key="2">
    <source>
        <dbReference type="ARBA" id="ARBA00006434"/>
    </source>
</evidence>
<feature type="transmembrane region" description="Helical" evidence="12">
    <location>
        <begin position="277"/>
        <end position="302"/>
    </location>
</feature>
<evidence type="ECO:0000256" key="6">
    <source>
        <dbReference type="ARBA" id="ARBA00022989"/>
    </source>
</evidence>
<organism evidence="13 14">
    <name type="scientific">Bacteroides stercorirosoris</name>
    <dbReference type="NCBI Taxonomy" id="871324"/>
    <lineage>
        <taxon>Bacteria</taxon>
        <taxon>Pseudomonadati</taxon>
        <taxon>Bacteroidota</taxon>
        <taxon>Bacteroidia</taxon>
        <taxon>Bacteroidales</taxon>
        <taxon>Bacteroidaceae</taxon>
        <taxon>Bacteroides</taxon>
    </lineage>
</organism>
<feature type="transmembrane region" description="Helical" evidence="12">
    <location>
        <begin position="6"/>
        <end position="23"/>
    </location>
</feature>
<keyword evidence="10" id="KW-0739">Sodium transport</keyword>
<feature type="transmembrane region" description="Helical" evidence="12">
    <location>
        <begin position="73"/>
        <end position="96"/>
    </location>
</feature>
<dbReference type="GO" id="GO:0005886">
    <property type="term" value="C:plasma membrane"/>
    <property type="evidence" value="ECO:0007669"/>
    <property type="project" value="UniProtKB-SubCell"/>
</dbReference>
<reference evidence="14" key="1">
    <citation type="submission" date="2016-11" db="EMBL/GenBank/DDBJ databases">
        <authorList>
            <person name="Varghese N."/>
            <person name="Submissions S."/>
        </authorList>
    </citation>
    <scope>NUCLEOTIDE SEQUENCE [LARGE SCALE GENOMIC DNA]</scope>
    <source>
        <strain evidence="14">DSM 26884</strain>
    </source>
</reference>
<feature type="transmembrane region" description="Helical" evidence="12">
    <location>
        <begin position="117"/>
        <end position="144"/>
    </location>
</feature>
<evidence type="ECO:0000256" key="1">
    <source>
        <dbReference type="ARBA" id="ARBA00004651"/>
    </source>
</evidence>
<keyword evidence="14" id="KW-1185">Reference proteome</keyword>
<keyword evidence="5 12" id="KW-0812">Transmembrane</keyword>
<accession>A0A1M6A450</accession>
<feature type="transmembrane region" description="Helical" evidence="12">
    <location>
        <begin position="336"/>
        <end position="356"/>
    </location>
</feature>
<dbReference type="RefSeq" id="WP_025831886.1">
    <property type="nucleotide sequence ID" value="NZ_CAJKGR010000059.1"/>
</dbReference>
<dbReference type="GO" id="GO:0006814">
    <property type="term" value="P:sodium ion transport"/>
    <property type="evidence" value="ECO:0007669"/>
    <property type="project" value="UniProtKB-KW"/>
</dbReference>
<gene>
    <name evidence="13" type="ORF">SAMN05444350_10132</name>
</gene>
<keyword evidence="6 12" id="KW-1133">Transmembrane helix</keyword>
<dbReference type="Gene3D" id="1.20.1730.10">
    <property type="entry name" value="Sodium/glucose cotransporter"/>
    <property type="match status" value="1"/>
</dbReference>
<feature type="transmembrane region" description="Helical" evidence="12">
    <location>
        <begin position="449"/>
        <end position="473"/>
    </location>
</feature>
<dbReference type="InterPro" id="IPR001734">
    <property type="entry name" value="Na/solute_symporter"/>
</dbReference>
<dbReference type="GO" id="GO:0015293">
    <property type="term" value="F:symporter activity"/>
    <property type="evidence" value="ECO:0007669"/>
    <property type="project" value="TreeGrafter"/>
</dbReference>
<dbReference type="eggNOG" id="COG0591">
    <property type="taxonomic scope" value="Bacteria"/>
</dbReference>
<evidence type="ECO:0000256" key="9">
    <source>
        <dbReference type="ARBA" id="ARBA00023136"/>
    </source>
</evidence>
<feature type="transmembrane region" description="Helical" evidence="12">
    <location>
        <begin position="184"/>
        <end position="204"/>
    </location>
</feature>
<keyword evidence="8" id="KW-0406">Ion transport</keyword>
<dbReference type="InterPro" id="IPR051163">
    <property type="entry name" value="Sodium:Solute_Symporter_SSF"/>
</dbReference>
<dbReference type="PROSITE" id="PS50283">
    <property type="entry name" value="NA_SOLUT_SYMP_3"/>
    <property type="match status" value="1"/>
</dbReference>
<keyword evidence="3" id="KW-0813">Transport</keyword>
<evidence type="ECO:0000256" key="3">
    <source>
        <dbReference type="ARBA" id="ARBA00022448"/>
    </source>
</evidence>
<evidence type="ECO:0000256" key="10">
    <source>
        <dbReference type="ARBA" id="ARBA00023201"/>
    </source>
</evidence>
<evidence type="ECO:0000256" key="4">
    <source>
        <dbReference type="ARBA" id="ARBA00022475"/>
    </source>
</evidence>
<feature type="transmembrane region" description="Helical" evidence="12">
    <location>
        <begin position="43"/>
        <end position="67"/>
    </location>
</feature>
<evidence type="ECO:0000256" key="12">
    <source>
        <dbReference type="SAM" id="Phobius"/>
    </source>
</evidence>
<evidence type="ECO:0000313" key="14">
    <source>
        <dbReference type="Proteomes" id="UP000184192"/>
    </source>
</evidence>
<dbReference type="AlphaFoldDB" id="A0A1M6A450"/>
<feature type="transmembrane region" description="Helical" evidence="12">
    <location>
        <begin position="421"/>
        <end position="442"/>
    </location>
</feature>
<feature type="transmembrane region" description="Helical" evidence="12">
    <location>
        <begin position="237"/>
        <end position="256"/>
    </location>
</feature>
<feature type="transmembrane region" description="Helical" evidence="12">
    <location>
        <begin position="485"/>
        <end position="504"/>
    </location>
</feature>
<dbReference type="PANTHER" id="PTHR42985:SF47">
    <property type="entry name" value="INTEGRAL MEMBRANE TRANSPORT PROTEIN"/>
    <property type="match status" value="1"/>
</dbReference>
<keyword evidence="9 12" id="KW-0472">Membrane</keyword>